<feature type="transmembrane region" description="Helical" evidence="1">
    <location>
        <begin position="36"/>
        <end position="57"/>
    </location>
</feature>
<dbReference type="RefSeq" id="WP_348519010.1">
    <property type="nucleotide sequence ID" value="NZ_CP155620.1"/>
</dbReference>
<evidence type="ECO:0000256" key="1">
    <source>
        <dbReference type="SAM" id="Phobius"/>
    </source>
</evidence>
<organism evidence="2">
    <name type="scientific">Campylobacter sp. CCS1377</name>
    <dbReference type="NCBI Taxonomy" id="3158229"/>
    <lineage>
        <taxon>Bacteria</taxon>
        <taxon>Pseudomonadati</taxon>
        <taxon>Campylobacterota</taxon>
        <taxon>Epsilonproteobacteria</taxon>
        <taxon>Campylobacterales</taxon>
        <taxon>Campylobacteraceae</taxon>
        <taxon>Campylobacter</taxon>
    </lineage>
</organism>
<accession>A0AAU7E8T9</accession>
<keyword evidence="1" id="KW-1133">Transmembrane helix</keyword>
<proteinExistence type="predicted"/>
<feature type="transmembrane region" description="Helical" evidence="1">
    <location>
        <begin position="6"/>
        <end position="24"/>
    </location>
</feature>
<protein>
    <submittedName>
        <fullName evidence="2">Uncharacterized protein</fullName>
    </submittedName>
</protein>
<name>A0AAU7E8T9_9BACT</name>
<dbReference type="EMBL" id="CP155620">
    <property type="protein sequence ID" value="XBJ29936.1"/>
    <property type="molecule type" value="Genomic_DNA"/>
</dbReference>
<sequence>MMTYILLLIIISTILSYLILKFIYRIIFKSKKSVSKFLVFLGSIGLIIFYYTPYSYYLEPSFYKFKEICKLDPEIYQANGGKLDEEYYNKVLRYFDTDLDNMSKSYKKELGVTNDKKYSRYWFETWIDGRTEISFEIWFKSNIAIKDNIDFSIKPFFYASWRDLRPFPSGNEGTGFYLSGDRLSCFEILSKSEYKKFKEWKENNAKY</sequence>
<dbReference type="AlphaFoldDB" id="A0AAU7E8T9"/>
<keyword evidence="1" id="KW-0812">Transmembrane</keyword>
<gene>
    <name evidence="2" type="ORF">AAH949_03640</name>
</gene>
<evidence type="ECO:0000313" key="2">
    <source>
        <dbReference type="EMBL" id="XBJ29936.1"/>
    </source>
</evidence>
<keyword evidence="1" id="KW-0472">Membrane</keyword>
<reference evidence="2" key="1">
    <citation type="submission" date="2024-05" db="EMBL/GenBank/DDBJ databases">
        <title>Campylobacter coli isolated from environmental waters in Slovenia.</title>
        <authorList>
            <person name="Zautner A.E."/>
            <person name="Bunk B."/>
            <person name="Riedel T."/>
            <person name="Sproeer C."/>
        </authorList>
    </citation>
    <scope>NUCLEOTIDE SEQUENCE</scope>
    <source>
        <strain evidence="2">CCS1377</strain>
    </source>
</reference>